<dbReference type="EMBL" id="AMCI01008784">
    <property type="protein sequence ID" value="EJW90521.1"/>
    <property type="molecule type" value="Genomic_DNA"/>
</dbReference>
<organism evidence="1">
    <name type="scientific">gut metagenome</name>
    <dbReference type="NCBI Taxonomy" id="749906"/>
    <lineage>
        <taxon>unclassified sequences</taxon>
        <taxon>metagenomes</taxon>
        <taxon>organismal metagenomes</taxon>
    </lineage>
</organism>
<reference evidence="1" key="1">
    <citation type="journal article" date="2012" name="PLoS ONE">
        <title>Gene sets for utilization of primary and secondary nutrition supplies in the distal gut of endangered iberian lynx.</title>
        <authorList>
            <person name="Alcaide M."/>
            <person name="Messina E."/>
            <person name="Richter M."/>
            <person name="Bargiela R."/>
            <person name="Peplies J."/>
            <person name="Huws S.A."/>
            <person name="Newbold C.J."/>
            <person name="Golyshin P.N."/>
            <person name="Simon M.A."/>
            <person name="Lopez G."/>
            <person name="Yakimov M.M."/>
            <person name="Ferrer M."/>
        </authorList>
    </citation>
    <scope>NUCLEOTIDE SEQUENCE</scope>
</reference>
<name>J9F6L0_9ZZZZ</name>
<comment type="caution">
    <text evidence="1">The sequence shown here is derived from an EMBL/GenBank/DDBJ whole genome shotgun (WGS) entry which is preliminary data.</text>
</comment>
<proteinExistence type="predicted"/>
<protein>
    <submittedName>
        <fullName evidence="1">Uncharacterized protein</fullName>
    </submittedName>
</protein>
<evidence type="ECO:0000313" key="1">
    <source>
        <dbReference type="EMBL" id="EJW90521.1"/>
    </source>
</evidence>
<sequence length="272" mass="30228">MQRTLDALHREEVARLGAEFATNHVFINAVVAGNAYVVERGLLTFANAHFEVDGVAVYIDFDGVEVVEYVTIVVVEVTDSVFVLVESFVELSLVVNVALLHLQQMLQEVGVIHSISHPRNVAEIIFGAFVEVDVHVDVLVVYGFHAVVFDYGITVAPGIQFVNEESLIFFVFFGKELFGAEDVDETLLVRFFHRLFQLAHVFGVSTSDENLVDLDLFVLVNIDVEEYAVVAYDVLALYDVDLTVLEALLFEVTLDVEFGAVDVVLVNLATRL</sequence>
<dbReference type="AlphaFoldDB" id="J9F6L0"/>
<accession>J9F6L0</accession>
<gene>
    <name evidence="1" type="ORF">EVA_21373</name>
</gene>